<gene>
    <name evidence="1" type="ORF">DRJ31_10680</name>
</gene>
<evidence type="ECO:0008006" key="3">
    <source>
        <dbReference type="Google" id="ProtNLM"/>
    </source>
</evidence>
<evidence type="ECO:0000313" key="1">
    <source>
        <dbReference type="EMBL" id="RLE45895.1"/>
    </source>
</evidence>
<organism evidence="1 2">
    <name type="scientific">Thermoproteota archaeon</name>
    <dbReference type="NCBI Taxonomy" id="2056631"/>
    <lineage>
        <taxon>Archaea</taxon>
        <taxon>Thermoproteota</taxon>
    </lineage>
</organism>
<dbReference type="Proteomes" id="UP000278475">
    <property type="component" value="Unassembled WGS sequence"/>
</dbReference>
<dbReference type="AlphaFoldDB" id="A0A497EJV1"/>
<sequence>MIEKGVDSLVVIDNRSIIGIVTRKD</sequence>
<feature type="non-terminal residue" evidence="1">
    <location>
        <position position="25"/>
    </location>
</feature>
<dbReference type="InterPro" id="IPR046342">
    <property type="entry name" value="CBS_dom_sf"/>
</dbReference>
<accession>A0A497EJV1</accession>
<dbReference type="EMBL" id="QMQV01000221">
    <property type="protein sequence ID" value="RLE45895.1"/>
    <property type="molecule type" value="Genomic_DNA"/>
</dbReference>
<name>A0A497EJV1_9CREN</name>
<comment type="caution">
    <text evidence="1">The sequence shown here is derived from an EMBL/GenBank/DDBJ whole genome shotgun (WGS) entry which is preliminary data.</text>
</comment>
<protein>
    <recommendedName>
        <fullName evidence="3">CBS domain-containing protein</fullName>
    </recommendedName>
</protein>
<evidence type="ECO:0000313" key="2">
    <source>
        <dbReference type="Proteomes" id="UP000278475"/>
    </source>
</evidence>
<proteinExistence type="predicted"/>
<dbReference type="SUPFAM" id="SSF54631">
    <property type="entry name" value="CBS-domain pair"/>
    <property type="match status" value="1"/>
</dbReference>
<reference evidence="1 2" key="1">
    <citation type="submission" date="2018-06" db="EMBL/GenBank/DDBJ databases">
        <title>Extensive metabolic versatility and redundancy in microbially diverse, dynamic hydrothermal sediments.</title>
        <authorList>
            <person name="Dombrowski N."/>
            <person name="Teske A."/>
            <person name="Baker B.J."/>
        </authorList>
    </citation>
    <scope>NUCLEOTIDE SEQUENCE [LARGE SCALE GENOMIC DNA]</scope>
    <source>
        <strain evidence="1">B66_G16</strain>
    </source>
</reference>